<dbReference type="InterPro" id="IPR017871">
    <property type="entry name" value="ABC_transporter-like_CS"/>
</dbReference>
<accession>A0A2Z2NVY1</accession>
<evidence type="ECO:0000256" key="5">
    <source>
        <dbReference type="ARBA" id="ARBA00022840"/>
    </source>
</evidence>
<dbReference type="AlphaFoldDB" id="A0A2Z2NVY1"/>
<feature type="domain" description="ABC transporter" evidence="6">
    <location>
        <begin position="29"/>
        <end position="259"/>
    </location>
</feature>
<keyword evidence="4" id="KW-0547">Nucleotide-binding</keyword>
<gene>
    <name evidence="7" type="primary">natA_3</name>
    <name evidence="7" type="ORF">IMCC3135_23080</name>
</gene>
<organism evidence="7 8">
    <name type="scientific">Granulosicoccus antarcticus IMCC3135</name>
    <dbReference type="NCBI Taxonomy" id="1192854"/>
    <lineage>
        <taxon>Bacteria</taxon>
        <taxon>Pseudomonadati</taxon>
        <taxon>Pseudomonadota</taxon>
        <taxon>Gammaproteobacteria</taxon>
        <taxon>Chromatiales</taxon>
        <taxon>Granulosicoccaceae</taxon>
        <taxon>Granulosicoccus</taxon>
    </lineage>
</organism>
<evidence type="ECO:0000256" key="3">
    <source>
        <dbReference type="ARBA" id="ARBA00022458"/>
    </source>
</evidence>
<keyword evidence="8" id="KW-1185">Reference proteome</keyword>
<dbReference type="Gene3D" id="3.40.50.300">
    <property type="entry name" value="P-loop containing nucleotide triphosphate hydrolases"/>
    <property type="match status" value="1"/>
</dbReference>
<evidence type="ECO:0000259" key="6">
    <source>
        <dbReference type="PROSITE" id="PS50893"/>
    </source>
</evidence>
<evidence type="ECO:0000313" key="7">
    <source>
        <dbReference type="EMBL" id="ASJ74685.1"/>
    </source>
</evidence>
<evidence type="ECO:0000313" key="8">
    <source>
        <dbReference type="Proteomes" id="UP000250079"/>
    </source>
</evidence>
<reference evidence="7 8" key="1">
    <citation type="submission" date="2016-12" db="EMBL/GenBank/DDBJ databases">
        <authorList>
            <person name="Song W.-J."/>
            <person name="Kurnit D.M."/>
        </authorList>
    </citation>
    <scope>NUCLEOTIDE SEQUENCE [LARGE SCALE GENOMIC DNA]</scope>
    <source>
        <strain evidence="7 8">IMCC3135</strain>
    </source>
</reference>
<keyword evidence="3" id="KW-0536">Nodulation</keyword>
<dbReference type="KEGG" id="gai:IMCC3135_23080"/>
<dbReference type="OrthoDB" id="9781337at2"/>
<dbReference type="EMBL" id="CP018632">
    <property type="protein sequence ID" value="ASJ74685.1"/>
    <property type="molecule type" value="Genomic_DNA"/>
</dbReference>
<dbReference type="InterPro" id="IPR003439">
    <property type="entry name" value="ABC_transporter-like_ATP-bd"/>
</dbReference>
<comment type="similarity">
    <text evidence="1">Belongs to the ABC transporter superfamily.</text>
</comment>
<dbReference type="PANTHER" id="PTHR42711:SF5">
    <property type="entry name" value="ABC TRANSPORTER ATP-BINDING PROTEIN NATA"/>
    <property type="match status" value="1"/>
</dbReference>
<dbReference type="PROSITE" id="PS50893">
    <property type="entry name" value="ABC_TRANSPORTER_2"/>
    <property type="match status" value="1"/>
</dbReference>
<sequence>MIIAEQLHKSFKRTGSGSGLLSLGKRFGSRKKPTTLNANRVVAVESVSFAAEDGRITGLLGPNGAGKSTTLRMLATLIKPDHGSARVDGFDVSTDVLKVRQHLGFMPHNAGIYPRLSARENIIYYARLCGLNKVQAEARVGQLIEQLDMHSFADRRANGFSQGQKTKVALARALAHRPQTLMLDEPTNGLDVMATRGLREIIRQLAADGHCVVFSSHIMQEVAALCDHIAIISDGSIAMQDTLSGILERTGEQDLEDAFIAATRILGDRSPT</sequence>
<dbReference type="InterPro" id="IPR050763">
    <property type="entry name" value="ABC_transporter_ATP-binding"/>
</dbReference>
<dbReference type="SUPFAM" id="SSF52540">
    <property type="entry name" value="P-loop containing nucleoside triphosphate hydrolases"/>
    <property type="match status" value="1"/>
</dbReference>
<evidence type="ECO:0000256" key="4">
    <source>
        <dbReference type="ARBA" id="ARBA00022741"/>
    </source>
</evidence>
<dbReference type="Pfam" id="PF00005">
    <property type="entry name" value="ABC_tran"/>
    <property type="match status" value="1"/>
</dbReference>
<evidence type="ECO:0000256" key="1">
    <source>
        <dbReference type="ARBA" id="ARBA00005417"/>
    </source>
</evidence>
<dbReference type="SMART" id="SM00382">
    <property type="entry name" value="AAA"/>
    <property type="match status" value="1"/>
</dbReference>
<name>A0A2Z2NVY1_9GAMM</name>
<dbReference type="PANTHER" id="PTHR42711">
    <property type="entry name" value="ABC TRANSPORTER ATP-BINDING PROTEIN"/>
    <property type="match status" value="1"/>
</dbReference>
<dbReference type="PROSITE" id="PS00211">
    <property type="entry name" value="ABC_TRANSPORTER_1"/>
    <property type="match status" value="1"/>
</dbReference>
<protein>
    <submittedName>
        <fullName evidence="7">ABC transporter ATP-binding protein NatA</fullName>
    </submittedName>
</protein>
<dbReference type="RefSeq" id="WP_088919683.1">
    <property type="nucleotide sequence ID" value="NZ_CP018632.1"/>
</dbReference>
<dbReference type="GO" id="GO:0005524">
    <property type="term" value="F:ATP binding"/>
    <property type="evidence" value="ECO:0007669"/>
    <property type="project" value="UniProtKB-KW"/>
</dbReference>
<keyword evidence="2" id="KW-0813">Transport</keyword>
<dbReference type="Proteomes" id="UP000250079">
    <property type="component" value="Chromosome"/>
</dbReference>
<proteinExistence type="inferred from homology"/>
<keyword evidence="5 7" id="KW-0067">ATP-binding</keyword>
<dbReference type="InterPro" id="IPR027417">
    <property type="entry name" value="P-loop_NTPase"/>
</dbReference>
<evidence type="ECO:0000256" key="2">
    <source>
        <dbReference type="ARBA" id="ARBA00022448"/>
    </source>
</evidence>
<dbReference type="GO" id="GO:0016887">
    <property type="term" value="F:ATP hydrolysis activity"/>
    <property type="evidence" value="ECO:0007669"/>
    <property type="project" value="InterPro"/>
</dbReference>
<dbReference type="InterPro" id="IPR003593">
    <property type="entry name" value="AAA+_ATPase"/>
</dbReference>